<sequence length="335" mass="37356">MASHTMEKQTKRASPYAIARRKRASKNTRVSNRETTKRTSPKNSLPTDNSASAGPRILTPREQVLVAYAGVYVPESNHVQAPVLKRLFAFKNILSLSPQLISVAGKLIQAHWESTAISDELTPGDRNQTARSMHLTGYISAILARSLMLQSNSVASKFPPFPTVALVFALIYVERLKKLHPNARGEAGCGHRLFLVSYMVACKYLQGHILAWGNHTPTKSGRAASVPVTREPHRVSSSPQHSTPLEHSSVLPSIILPNEQWARLSGVFSTPELTRMELELLAFLQFDLNVSYEDFNYHWSKYMDINQLVPNEQPSIVSTHTVFEETDDEGVVPDF</sequence>
<feature type="region of interest" description="Disordered" evidence="1">
    <location>
        <begin position="221"/>
        <end position="246"/>
    </location>
</feature>
<dbReference type="Gene3D" id="1.10.472.10">
    <property type="entry name" value="Cyclin-like"/>
    <property type="match status" value="2"/>
</dbReference>
<dbReference type="InterPro" id="IPR013922">
    <property type="entry name" value="Cyclin_PHO80-like"/>
</dbReference>
<evidence type="ECO:0000256" key="1">
    <source>
        <dbReference type="SAM" id="MobiDB-lite"/>
    </source>
</evidence>
<dbReference type="SUPFAM" id="SSF47954">
    <property type="entry name" value="Cyclin-like"/>
    <property type="match status" value="1"/>
</dbReference>
<dbReference type="PANTHER" id="PTHR15615:SF108">
    <property type="entry name" value="PROTEIN CNPPD1"/>
    <property type="match status" value="1"/>
</dbReference>
<keyword evidence="3" id="KW-1185">Reference proteome</keyword>
<feature type="region of interest" description="Disordered" evidence="1">
    <location>
        <begin position="1"/>
        <end position="56"/>
    </location>
</feature>
<evidence type="ECO:0000313" key="3">
    <source>
        <dbReference type="Proteomes" id="UP001479436"/>
    </source>
</evidence>
<evidence type="ECO:0008006" key="4">
    <source>
        <dbReference type="Google" id="ProtNLM"/>
    </source>
</evidence>
<feature type="compositionally biased region" description="Polar residues" evidence="1">
    <location>
        <begin position="235"/>
        <end position="246"/>
    </location>
</feature>
<dbReference type="InterPro" id="IPR036915">
    <property type="entry name" value="Cyclin-like_sf"/>
</dbReference>
<accession>A0ABR2WPY8</accession>
<feature type="compositionally biased region" description="Polar residues" evidence="1">
    <location>
        <begin position="41"/>
        <end position="52"/>
    </location>
</feature>
<dbReference type="CDD" id="cd20557">
    <property type="entry name" value="CYCLIN_ScPCL1-like"/>
    <property type="match status" value="1"/>
</dbReference>
<evidence type="ECO:0000313" key="2">
    <source>
        <dbReference type="EMBL" id="KAK9763588.1"/>
    </source>
</evidence>
<name>A0ABR2WPY8_9FUNG</name>
<dbReference type="EMBL" id="JASJQH010000603">
    <property type="protein sequence ID" value="KAK9763588.1"/>
    <property type="molecule type" value="Genomic_DNA"/>
</dbReference>
<dbReference type="PANTHER" id="PTHR15615">
    <property type="match status" value="1"/>
</dbReference>
<reference evidence="2 3" key="1">
    <citation type="submission" date="2023-04" db="EMBL/GenBank/DDBJ databases">
        <title>Genome of Basidiobolus ranarum AG-B5.</title>
        <authorList>
            <person name="Stajich J.E."/>
            <person name="Carter-House D."/>
            <person name="Gryganskyi A."/>
        </authorList>
    </citation>
    <scope>NUCLEOTIDE SEQUENCE [LARGE SCALE GENOMIC DNA]</scope>
    <source>
        <strain evidence="2 3">AG-B5</strain>
    </source>
</reference>
<protein>
    <recommendedName>
        <fullName evidence="4">Cyclin</fullName>
    </recommendedName>
</protein>
<dbReference type="Proteomes" id="UP001479436">
    <property type="component" value="Unassembled WGS sequence"/>
</dbReference>
<proteinExistence type="predicted"/>
<comment type="caution">
    <text evidence="2">The sequence shown here is derived from an EMBL/GenBank/DDBJ whole genome shotgun (WGS) entry which is preliminary data.</text>
</comment>
<gene>
    <name evidence="2" type="ORF">K7432_009596</name>
</gene>
<feature type="compositionally biased region" description="Basic and acidic residues" evidence="1">
    <location>
        <begin position="1"/>
        <end position="10"/>
    </location>
</feature>
<organism evidence="2 3">
    <name type="scientific">Basidiobolus ranarum</name>
    <dbReference type="NCBI Taxonomy" id="34480"/>
    <lineage>
        <taxon>Eukaryota</taxon>
        <taxon>Fungi</taxon>
        <taxon>Fungi incertae sedis</taxon>
        <taxon>Zoopagomycota</taxon>
        <taxon>Entomophthoromycotina</taxon>
        <taxon>Basidiobolomycetes</taxon>
        <taxon>Basidiobolales</taxon>
        <taxon>Basidiobolaceae</taxon>
        <taxon>Basidiobolus</taxon>
    </lineage>
</organism>